<keyword evidence="12" id="KW-1185">Reference proteome</keyword>
<dbReference type="InterPro" id="IPR059177">
    <property type="entry name" value="GH29D-like_dom"/>
</dbReference>
<evidence type="ECO:0000256" key="7">
    <source>
        <dbReference type="SAM" id="SignalP"/>
    </source>
</evidence>
<dbReference type="PRINTS" id="PR00738">
    <property type="entry name" value="GLHYDRLASE20"/>
</dbReference>
<dbReference type="SUPFAM" id="SSF49785">
    <property type="entry name" value="Galactose-binding domain-like"/>
    <property type="match status" value="1"/>
</dbReference>
<gene>
    <name evidence="11" type="ORF">E2488_12445</name>
</gene>
<dbReference type="InterPro" id="IPR015883">
    <property type="entry name" value="Glyco_hydro_20_cat"/>
</dbReference>
<accession>A0A4Y8AQD6</accession>
<name>A0A4Y8AQD6_9FLAO</name>
<dbReference type="Pfam" id="PF02838">
    <property type="entry name" value="Glyco_hydro_20b"/>
    <property type="match status" value="1"/>
</dbReference>
<dbReference type="Pfam" id="PF00728">
    <property type="entry name" value="Glyco_hydro_20"/>
    <property type="match status" value="1"/>
</dbReference>
<dbReference type="PANTHER" id="PTHR22600:SF57">
    <property type="entry name" value="BETA-N-ACETYLHEXOSAMINIDASE"/>
    <property type="match status" value="1"/>
</dbReference>
<dbReference type="GO" id="GO:0016020">
    <property type="term" value="C:membrane"/>
    <property type="evidence" value="ECO:0007669"/>
    <property type="project" value="TreeGrafter"/>
</dbReference>
<evidence type="ECO:0000256" key="5">
    <source>
        <dbReference type="ARBA" id="ARBA00023295"/>
    </source>
</evidence>
<evidence type="ECO:0000259" key="8">
    <source>
        <dbReference type="Pfam" id="PF00728"/>
    </source>
</evidence>
<dbReference type="InterPro" id="IPR029018">
    <property type="entry name" value="Hex-like_dom2"/>
</dbReference>
<dbReference type="OrthoDB" id="9763537at2"/>
<dbReference type="RefSeq" id="WP_134248698.1">
    <property type="nucleotide sequence ID" value="NZ_SNQI01000004.1"/>
</dbReference>
<evidence type="ECO:0000259" key="9">
    <source>
        <dbReference type="Pfam" id="PF02838"/>
    </source>
</evidence>
<dbReference type="Gene3D" id="3.20.20.80">
    <property type="entry name" value="Glycosidases"/>
    <property type="match status" value="1"/>
</dbReference>
<dbReference type="InterPro" id="IPR017853">
    <property type="entry name" value="GH"/>
</dbReference>
<dbReference type="SUPFAM" id="SSF55545">
    <property type="entry name" value="beta-N-acetylhexosaminidase-like domain"/>
    <property type="match status" value="1"/>
</dbReference>
<comment type="catalytic activity">
    <reaction evidence="1">
        <text>Hydrolysis of terminal non-reducing N-acetyl-D-hexosamine residues in N-acetyl-beta-D-hexosaminides.</text>
        <dbReference type="EC" id="3.2.1.52"/>
    </reaction>
</comment>
<comment type="similarity">
    <text evidence="2">Belongs to the glycosyl hydrolase 20 family.</text>
</comment>
<evidence type="ECO:0000256" key="6">
    <source>
        <dbReference type="PIRSR" id="PIRSR625705-1"/>
    </source>
</evidence>
<dbReference type="Gene3D" id="3.30.379.10">
    <property type="entry name" value="Chitobiase/beta-hexosaminidase domain 2-like"/>
    <property type="match status" value="1"/>
</dbReference>
<comment type="caution">
    <text evidence="11">The sequence shown here is derived from an EMBL/GenBank/DDBJ whole genome shotgun (WGS) entry which is preliminary data.</text>
</comment>
<dbReference type="Gene3D" id="2.60.120.260">
    <property type="entry name" value="Galactose-binding domain-like"/>
    <property type="match status" value="1"/>
</dbReference>
<evidence type="ECO:0000259" key="10">
    <source>
        <dbReference type="Pfam" id="PF13290"/>
    </source>
</evidence>
<sequence>MKKISLIFLAGCLMACSSNQVKVTETTLGLIPKPTKTSINSGVFTITKNTSVVATGAAKVEAAKFIALTEKAMGFKLQLTDVAKSNNEILFELSDTLTSINSEGYKLDVSTNGITVRALKSAGLFYGIQTIRQLLPEAIYAERLVEGVSWTVPNVSITDAPRFGWRGFMLDVSRNFFDAEHVKRLIDRMAAHKLNLFHWHLTDDEGWRVEIKNYPKLTEVGAWRGKNEGLKPSRGSGDARYGGFYSQEEIKEIVAYAAERHIQIMPEIDVPGHARAIVVAYPELLPDGNSNSKSVQGIANNVLSPIKEKTYTMLDAIFGELKTLFPFEYIHIGGDEVNTSAWMNSPSCVKFMRKNNIKTGRELQNYFNKRMEVIIAKHGKKIIGWNEIIDGGDLNLDTAVMSWTGTGPGYHSAKKGHPVIMTPGQHVYFDMKSSKDDEFGHWWAGIVSLERVYEFDPLAKNDLTEEQLNNILGVQACLWSEYLHEDGRAEYQTWPRLVALAEVAWTPQSEREFTDFYNRLGNRHLQRLDAFNVTYRVPQPKAVLRRDTIKIHTPWEGAEVRYTTDATEPTKTSKLYNRTPFYIEDYQNLRMKLYTKNGNGSRTLKDVEIYREVAAAWTSKDCSTKFQTVNFDITGIDAAGFWYLDFIYKKGGHRLDVHSVKLVENGTFISSDVHNGFSGNSLINNRYRVEVKNFKASNKYSIEVEMRSDGGTNSNGIISIERAKFKEPKVSFKTTVKAVENSGTENASDWDRKSYFKSFEKGKQGDEFVFNFSEAIAVNSLKVLSGHPSKNEDIIVNGSVLFSTDGTAFEKLSGFDYGASKNSFEVTKMIKVIKIVLNEDHETAIIIQDLEIK</sequence>
<feature type="domain" description="GH29D-like beta-sandwich" evidence="10">
    <location>
        <begin position="546"/>
        <end position="603"/>
    </location>
</feature>
<evidence type="ECO:0000256" key="4">
    <source>
        <dbReference type="ARBA" id="ARBA00022801"/>
    </source>
</evidence>
<keyword evidence="7" id="KW-0732">Signal</keyword>
<feature type="active site" description="Proton donor" evidence="6">
    <location>
        <position position="336"/>
    </location>
</feature>
<evidence type="ECO:0000313" key="11">
    <source>
        <dbReference type="EMBL" id="TEW72995.1"/>
    </source>
</evidence>
<evidence type="ECO:0000256" key="1">
    <source>
        <dbReference type="ARBA" id="ARBA00001231"/>
    </source>
</evidence>
<reference evidence="11 12" key="1">
    <citation type="journal article" date="2011" name="J. Microbiol.">
        <title>Gramella jeungdoensis sp. nov., isolated from a solar saltern in Korea.</title>
        <authorList>
            <person name="Joung Y."/>
            <person name="Kim H."/>
            <person name="Jang T."/>
            <person name="Ahn T.S."/>
            <person name="Joh K."/>
        </authorList>
    </citation>
    <scope>NUCLEOTIDE SEQUENCE [LARGE SCALE GENOMIC DNA]</scope>
    <source>
        <strain evidence="11 12">KCTC 23123</strain>
    </source>
</reference>
<dbReference type="Pfam" id="PF13290">
    <property type="entry name" value="CHB_HEX_C_1"/>
    <property type="match status" value="1"/>
</dbReference>
<feature type="signal peptide" evidence="7">
    <location>
        <begin position="1"/>
        <end position="21"/>
    </location>
</feature>
<evidence type="ECO:0000256" key="3">
    <source>
        <dbReference type="ARBA" id="ARBA00012663"/>
    </source>
</evidence>
<keyword evidence="5" id="KW-0326">Glycosidase</keyword>
<dbReference type="InterPro" id="IPR008979">
    <property type="entry name" value="Galactose-bd-like_sf"/>
</dbReference>
<feature type="domain" description="Glycoside hydrolase family 20 catalytic" evidence="8">
    <location>
        <begin position="163"/>
        <end position="507"/>
    </location>
</feature>
<proteinExistence type="inferred from homology"/>
<evidence type="ECO:0000256" key="2">
    <source>
        <dbReference type="ARBA" id="ARBA00006285"/>
    </source>
</evidence>
<dbReference type="CDD" id="cd06563">
    <property type="entry name" value="GH20_chitobiase-like"/>
    <property type="match status" value="1"/>
</dbReference>
<dbReference type="SUPFAM" id="SSF51445">
    <property type="entry name" value="(Trans)glycosidases"/>
    <property type="match status" value="1"/>
</dbReference>
<organism evidence="11 12">
    <name type="scientific">Gramella jeungdoensis</name>
    <dbReference type="NCBI Taxonomy" id="708091"/>
    <lineage>
        <taxon>Bacteria</taxon>
        <taxon>Pseudomonadati</taxon>
        <taxon>Bacteroidota</taxon>
        <taxon>Flavobacteriia</taxon>
        <taxon>Flavobacteriales</taxon>
        <taxon>Flavobacteriaceae</taxon>
        <taxon>Christiangramia</taxon>
    </lineage>
</organism>
<dbReference type="GO" id="GO:0030203">
    <property type="term" value="P:glycosaminoglycan metabolic process"/>
    <property type="evidence" value="ECO:0007669"/>
    <property type="project" value="TreeGrafter"/>
</dbReference>
<dbReference type="InterPro" id="IPR015882">
    <property type="entry name" value="HEX_bac_N"/>
</dbReference>
<dbReference type="GO" id="GO:0004563">
    <property type="term" value="F:beta-N-acetylhexosaminidase activity"/>
    <property type="evidence" value="ECO:0007669"/>
    <property type="project" value="UniProtKB-EC"/>
</dbReference>
<dbReference type="InterPro" id="IPR014756">
    <property type="entry name" value="Ig_E-set"/>
</dbReference>
<dbReference type="EMBL" id="SNQI01000004">
    <property type="protein sequence ID" value="TEW72995.1"/>
    <property type="molecule type" value="Genomic_DNA"/>
</dbReference>
<dbReference type="PANTHER" id="PTHR22600">
    <property type="entry name" value="BETA-HEXOSAMINIDASE"/>
    <property type="match status" value="1"/>
</dbReference>
<protein>
    <recommendedName>
        <fullName evidence="3">beta-N-acetylhexosaminidase</fullName>
        <ecNumber evidence="3">3.2.1.52</ecNumber>
    </recommendedName>
</protein>
<feature type="domain" description="Beta-hexosaminidase bacterial type N-terminal" evidence="9">
    <location>
        <begin position="29"/>
        <end position="160"/>
    </location>
</feature>
<dbReference type="GO" id="GO:0005975">
    <property type="term" value="P:carbohydrate metabolic process"/>
    <property type="evidence" value="ECO:0007669"/>
    <property type="project" value="InterPro"/>
</dbReference>
<dbReference type="EC" id="3.2.1.52" evidence="3"/>
<dbReference type="InterPro" id="IPR025705">
    <property type="entry name" value="Beta_hexosaminidase_sua/sub"/>
</dbReference>
<dbReference type="Proteomes" id="UP000298517">
    <property type="component" value="Unassembled WGS sequence"/>
</dbReference>
<feature type="chain" id="PRO_5021195680" description="beta-N-acetylhexosaminidase" evidence="7">
    <location>
        <begin position="22"/>
        <end position="853"/>
    </location>
</feature>
<dbReference type="AlphaFoldDB" id="A0A4Y8AQD6"/>
<evidence type="ECO:0000313" key="12">
    <source>
        <dbReference type="Proteomes" id="UP000298517"/>
    </source>
</evidence>
<keyword evidence="4" id="KW-0378">Hydrolase</keyword>
<dbReference type="SUPFAM" id="SSF81296">
    <property type="entry name" value="E set domains"/>
    <property type="match status" value="1"/>
</dbReference>